<feature type="transmembrane region" description="Helical" evidence="10">
    <location>
        <begin position="124"/>
        <end position="142"/>
    </location>
</feature>
<dbReference type="PANTHER" id="PTHR42770:SF4">
    <property type="entry name" value="ARGININE_ORNITHINE ANTIPORTER-RELATED"/>
    <property type="match status" value="1"/>
</dbReference>
<keyword evidence="7 10" id="KW-1133">Transmembrane helix</keyword>
<feature type="transmembrane region" description="Helical" evidence="10">
    <location>
        <begin position="393"/>
        <end position="411"/>
    </location>
</feature>
<sequence>MAEEKKLNLGALTALVISSMIGAGIFNLISDMASQASPGSIIIGWIVTGLGMGSLAFSFRNLSEKRPDLDAGIYSYAKAGFGDYMGFNSAWGYWISAFLGNVAFGTLTFSALGYFFDLFGNGQNIYSIIGASITLWTIHYVTVKGAHSASIVNFIVTVAKIIPIVLFILCVIFAFKVDIFSLNYWGTGSGEFELQSVVTQVKNTMLTTVWVFIGVEGAIIYSARAKRAKDIGKATLIAFVSVLLLYALVTILSFGIMAQSELSELPKPSMAYVLESVIGKPGAIIINIGVIISIIGCWLATTMYAGEVPYQASQTKNFPKFFSKVNEHGAPTSALLVTNILIQIFLFSFLINDSAYNFMYSLSSSAILLPYALIAFFQVKLSLQEEKGTENRIKNIVLGLIASIFILWVTYASGMEYILLTMMLFAAGLFVFIWVQKENGRKIFAKQEWIFAAIILALFLLCIYQIATGAIDLQTI</sequence>
<gene>
    <name evidence="11" type="primary">arcD</name>
    <name evidence="11" type="ORF">D1970_05690</name>
</gene>
<feature type="transmembrane region" description="Helical" evidence="10">
    <location>
        <begin position="417"/>
        <end position="436"/>
    </location>
</feature>
<evidence type="ECO:0000256" key="5">
    <source>
        <dbReference type="ARBA" id="ARBA00022692"/>
    </source>
</evidence>
<evidence type="ECO:0000256" key="8">
    <source>
        <dbReference type="ARBA" id="ARBA00023136"/>
    </source>
</evidence>
<feature type="transmembrane region" description="Helical" evidence="10">
    <location>
        <begin position="448"/>
        <end position="467"/>
    </location>
</feature>
<dbReference type="GO" id="GO:0005886">
    <property type="term" value="C:plasma membrane"/>
    <property type="evidence" value="ECO:0007669"/>
    <property type="project" value="UniProtKB-SubCell"/>
</dbReference>
<comment type="caution">
    <text evidence="11">The sequence shown here is derived from an EMBL/GenBank/DDBJ whole genome shotgun (WGS) entry which is preliminary data.</text>
</comment>
<evidence type="ECO:0000256" key="3">
    <source>
        <dbReference type="ARBA" id="ARBA00022448"/>
    </source>
</evidence>
<keyword evidence="4" id="KW-1003">Cell membrane</keyword>
<proteinExistence type="inferred from homology"/>
<dbReference type="NCBIfam" id="TIGR03810">
    <property type="entry name" value="arg_ornith_anti"/>
    <property type="match status" value="1"/>
</dbReference>
<name>A0A398BD53_9BACI</name>
<dbReference type="GO" id="GO:0043858">
    <property type="term" value="F:arginine:ornithine antiporter activity"/>
    <property type="evidence" value="ECO:0007669"/>
    <property type="project" value="UniProtKB-UniRule"/>
</dbReference>
<keyword evidence="5 10" id="KW-0812">Transmembrane</keyword>
<dbReference type="EMBL" id="QWVT01000011">
    <property type="protein sequence ID" value="RID86748.1"/>
    <property type="molecule type" value="Genomic_DNA"/>
</dbReference>
<feature type="transmembrane region" description="Helical" evidence="10">
    <location>
        <begin position="278"/>
        <end position="300"/>
    </location>
</feature>
<dbReference type="RefSeq" id="WP_119111928.1">
    <property type="nucleotide sequence ID" value="NZ_CBCSEO010000006.1"/>
</dbReference>
<evidence type="ECO:0000256" key="7">
    <source>
        <dbReference type="ARBA" id="ARBA00022989"/>
    </source>
</evidence>
<feature type="transmembrane region" description="Helical" evidence="10">
    <location>
        <begin position="358"/>
        <end position="381"/>
    </location>
</feature>
<organism evidence="11 12">
    <name type="scientific">Mesobacillus zeae</name>
    <dbReference type="NCBI Taxonomy" id="1917180"/>
    <lineage>
        <taxon>Bacteria</taxon>
        <taxon>Bacillati</taxon>
        <taxon>Bacillota</taxon>
        <taxon>Bacilli</taxon>
        <taxon>Bacillales</taxon>
        <taxon>Bacillaceae</taxon>
        <taxon>Mesobacillus</taxon>
    </lineage>
</organism>
<feature type="transmembrane region" description="Helical" evidence="10">
    <location>
        <begin position="204"/>
        <end position="223"/>
    </location>
</feature>
<feature type="transmembrane region" description="Helical" evidence="10">
    <location>
        <begin position="91"/>
        <end position="112"/>
    </location>
</feature>
<evidence type="ECO:0000256" key="9">
    <source>
        <dbReference type="NCBIfam" id="TIGR03810"/>
    </source>
</evidence>
<feature type="transmembrane region" description="Helical" evidence="10">
    <location>
        <begin position="41"/>
        <end position="59"/>
    </location>
</feature>
<dbReference type="GO" id="GO:0006527">
    <property type="term" value="P:L-arginine catabolic process"/>
    <property type="evidence" value="ECO:0007669"/>
    <property type="project" value="UniProtKB-UniRule"/>
</dbReference>
<reference evidence="11 12" key="1">
    <citation type="submission" date="2018-08" db="EMBL/GenBank/DDBJ databases">
        <title>Bacillus jemisoniae sp. nov., Bacillus chryseoplanitiae sp. nov., Bacillus resnikiae sp. nov., and Bacillus frankliniae sp. nov., isolated from Viking spacecraft and associated surfaces.</title>
        <authorList>
            <person name="Seuylemezian A."/>
            <person name="Vaishampayan P."/>
        </authorList>
    </citation>
    <scope>NUCLEOTIDE SEQUENCE [LARGE SCALE GENOMIC DNA]</scope>
    <source>
        <strain evidence="11 12">JJ-247</strain>
    </source>
</reference>
<evidence type="ECO:0000313" key="11">
    <source>
        <dbReference type="EMBL" id="RID86748.1"/>
    </source>
</evidence>
<feature type="transmembrane region" description="Helical" evidence="10">
    <location>
        <begin position="7"/>
        <end position="29"/>
    </location>
</feature>
<feature type="transmembrane region" description="Helical" evidence="10">
    <location>
        <begin position="334"/>
        <end position="352"/>
    </location>
</feature>
<evidence type="ECO:0000256" key="10">
    <source>
        <dbReference type="SAM" id="Phobius"/>
    </source>
</evidence>
<keyword evidence="6" id="KW-0029">Amino-acid transport</keyword>
<feature type="transmembrane region" description="Helical" evidence="10">
    <location>
        <begin position="235"/>
        <end position="258"/>
    </location>
</feature>
<dbReference type="Proteomes" id="UP000265816">
    <property type="component" value="Unassembled WGS sequence"/>
</dbReference>
<keyword evidence="3" id="KW-0813">Transport</keyword>
<dbReference type="GO" id="GO:1903826">
    <property type="term" value="P:L-arginine transmembrane transport"/>
    <property type="evidence" value="ECO:0007669"/>
    <property type="project" value="InterPro"/>
</dbReference>
<dbReference type="PANTHER" id="PTHR42770">
    <property type="entry name" value="AMINO ACID TRANSPORTER-RELATED"/>
    <property type="match status" value="1"/>
</dbReference>
<dbReference type="InterPro" id="IPR022461">
    <property type="entry name" value="Arg/Orn_antiprt_ArcD"/>
</dbReference>
<evidence type="ECO:0000256" key="4">
    <source>
        <dbReference type="ARBA" id="ARBA00022475"/>
    </source>
</evidence>
<evidence type="ECO:0000313" key="12">
    <source>
        <dbReference type="Proteomes" id="UP000265816"/>
    </source>
</evidence>
<dbReference type="InterPro" id="IPR004754">
    <property type="entry name" value="Amino_acid_antiprt"/>
</dbReference>
<accession>A0A398BD53</accession>
<evidence type="ECO:0000256" key="2">
    <source>
        <dbReference type="ARBA" id="ARBA00008220"/>
    </source>
</evidence>
<keyword evidence="8 10" id="KW-0472">Membrane</keyword>
<comment type="similarity">
    <text evidence="2">Belongs to the amino acid-polyamine-organocation (APC) superfamily. Basic amino acid/polyamine antiporter (APA) (TC 2.A.3.2) family.</text>
</comment>
<dbReference type="InterPro" id="IPR050367">
    <property type="entry name" value="APC_superfamily"/>
</dbReference>
<dbReference type="Pfam" id="PF13520">
    <property type="entry name" value="AA_permease_2"/>
    <property type="match status" value="1"/>
</dbReference>
<feature type="transmembrane region" description="Helical" evidence="10">
    <location>
        <begin position="154"/>
        <end position="175"/>
    </location>
</feature>
<dbReference type="Gene3D" id="1.20.1740.10">
    <property type="entry name" value="Amino acid/polyamine transporter I"/>
    <property type="match status" value="1"/>
</dbReference>
<dbReference type="PIRSF" id="PIRSF006060">
    <property type="entry name" value="AA_transporter"/>
    <property type="match status" value="1"/>
</dbReference>
<evidence type="ECO:0000256" key="6">
    <source>
        <dbReference type="ARBA" id="ARBA00022970"/>
    </source>
</evidence>
<protein>
    <recommendedName>
        <fullName evidence="9">Arginine-ornithine antiporter</fullName>
    </recommendedName>
</protein>
<dbReference type="InterPro" id="IPR002293">
    <property type="entry name" value="AA/rel_permease1"/>
</dbReference>
<dbReference type="NCBIfam" id="TIGR00905">
    <property type="entry name" value="2A0302"/>
    <property type="match status" value="1"/>
</dbReference>
<keyword evidence="12" id="KW-1185">Reference proteome</keyword>
<comment type="subcellular location">
    <subcellularLocation>
        <location evidence="1">Cell membrane</location>
        <topology evidence="1">Multi-pass membrane protein</topology>
    </subcellularLocation>
</comment>
<evidence type="ECO:0000256" key="1">
    <source>
        <dbReference type="ARBA" id="ARBA00004651"/>
    </source>
</evidence>
<dbReference type="OrthoDB" id="9762947at2"/>
<dbReference type="AlphaFoldDB" id="A0A398BD53"/>